<dbReference type="EMBL" id="CP018176">
    <property type="protein sequence ID" value="AUJ28883.1"/>
    <property type="molecule type" value="Genomic_DNA"/>
</dbReference>
<dbReference type="SMART" id="SM00079">
    <property type="entry name" value="PBPe"/>
    <property type="match status" value="1"/>
</dbReference>
<evidence type="ECO:0000313" key="5">
    <source>
        <dbReference type="Proteomes" id="UP000314960"/>
    </source>
</evidence>
<dbReference type="InterPro" id="IPR001638">
    <property type="entry name" value="Solute-binding_3/MltF_N"/>
</dbReference>
<dbReference type="SUPFAM" id="SSF53850">
    <property type="entry name" value="Periplasmic binding protein-like II"/>
    <property type="match status" value="1"/>
</dbReference>
<feature type="domain" description="Ionotropic glutamate receptor C-terminal" evidence="3">
    <location>
        <begin position="44"/>
        <end position="261"/>
    </location>
</feature>
<organism evidence="4 5">
    <name type="scientific">Liquorilactobacillus hordei</name>
    <dbReference type="NCBI Taxonomy" id="468911"/>
    <lineage>
        <taxon>Bacteria</taxon>
        <taxon>Bacillati</taxon>
        <taxon>Bacillota</taxon>
        <taxon>Bacilli</taxon>
        <taxon>Lactobacillales</taxon>
        <taxon>Lactobacillaceae</taxon>
        <taxon>Liquorilactobacillus</taxon>
    </lineage>
</organism>
<evidence type="ECO:0000259" key="3">
    <source>
        <dbReference type="SMART" id="SM00079"/>
    </source>
</evidence>
<proteinExistence type="predicted"/>
<name>A0A3Q8C8E6_9LACO</name>
<dbReference type="KEGG" id="lhw:BSQ49_00835"/>
<keyword evidence="1" id="KW-0732">Signal</keyword>
<dbReference type="Pfam" id="PF00497">
    <property type="entry name" value="SBP_bac_3"/>
    <property type="match status" value="1"/>
</dbReference>
<dbReference type="SMART" id="SM00062">
    <property type="entry name" value="PBPb"/>
    <property type="match status" value="1"/>
</dbReference>
<dbReference type="GO" id="GO:0016020">
    <property type="term" value="C:membrane"/>
    <property type="evidence" value="ECO:0007669"/>
    <property type="project" value="InterPro"/>
</dbReference>
<dbReference type="RefSeq" id="WP_141052599.1">
    <property type="nucleotide sequence ID" value="NZ_CP018176.1"/>
</dbReference>
<dbReference type="Proteomes" id="UP000314960">
    <property type="component" value="Chromosome"/>
</dbReference>
<protein>
    <submittedName>
        <fullName evidence="4">Basic amino acid ABC transporter substrate-binding protein</fullName>
    </submittedName>
</protein>
<evidence type="ECO:0000256" key="1">
    <source>
        <dbReference type="ARBA" id="ARBA00022729"/>
    </source>
</evidence>
<reference evidence="4 5" key="1">
    <citation type="submission" date="2016-11" db="EMBL/GenBank/DDBJ databases">
        <title>Interaction between Lactobacillus species and yeast in water kefir.</title>
        <authorList>
            <person name="Behr J."/>
            <person name="Xu D."/>
            <person name="Vogel R.F."/>
        </authorList>
    </citation>
    <scope>NUCLEOTIDE SEQUENCE [LARGE SCALE GENOMIC DNA]</scope>
    <source>
        <strain evidence="4 5">TMW 1.1822</strain>
    </source>
</reference>
<dbReference type="PANTHER" id="PTHR35936:SF38">
    <property type="entry name" value="GLUTAMINE-BINDING PERIPLASMIC PROTEIN"/>
    <property type="match status" value="1"/>
</dbReference>
<accession>A0A3Q8C8E6</accession>
<evidence type="ECO:0000313" key="4">
    <source>
        <dbReference type="EMBL" id="AUJ28883.1"/>
    </source>
</evidence>
<dbReference type="Gene3D" id="3.40.190.10">
    <property type="entry name" value="Periplasmic binding protein-like II"/>
    <property type="match status" value="2"/>
</dbReference>
<dbReference type="PANTHER" id="PTHR35936">
    <property type="entry name" value="MEMBRANE-BOUND LYTIC MUREIN TRANSGLYCOSYLASE F"/>
    <property type="match status" value="1"/>
</dbReference>
<sequence>MKKKFLYSTLGIVALVALIFGMVRFISSGSTDNSNTTNKKTVHILTYANWNPFEYVKKGKIVGFDIDLIKLLSKNAGYNYTIKNVSWDSMFTQLQNKSADLGIAGITVTSDREKTYDFSNTYFVSRQSIVTKINSNINSASDLKGKKVSVQTGSTGQEAAEKIFGKNSPNILKSSSGVTDQMVMHNQVVAAIGDDTSNKKFVQANPNSGLKVVQDDKKFSPEYFGIMFPKGSKYRNIYNKALKKAIKDGSYTKIYKKWFGIKPDVSALKNTD</sequence>
<feature type="domain" description="Solute-binding protein family 3/N-terminal" evidence="2">
    <location>
        <begin position="41"/>
        <end position="262"/>
    </location>
</feature>
<evidence type="ECO:0000259" key="2">
    <source>
        <dbReference type="SMART" id="SM00062"/>
    </source>
</evidence>
<dbReference type="GO" id="GO:0015276">
    <property type="term" value="F:ligand-gated monoatomic ion channel activity"/>
    <property type="evidence" value="ECO:0007669"/>
    <property type="project" value="InterPro"/>
</dbReference>
<gene>
    <name evidence="4" type="ORF">BSQ49_00835</name>
</gene>
<dbReference type="InterPro" id="IPR001320">
    <property type="entry name" value="Iontro_rcpt_C"/>
</dbReference>
<dbReference type="AlphaFoldDB" id="A0A3Q8C8E6"/>